<proteinExistence type="inferred from homology"/>
<feature type="chain" id="PRO_5018733038" evidence="6">
    <location>
        <begin position="24"/>
        <end position="551"/>
    </location>
</feature>
<evidence type="ECO:0000256" key="2">
    <source>
        <dbReference type="ARBA" id="ARBA00022670"/>
    </source>
</evidence>
<dbReference type="OrthoDB" id="9798386at2"/>
<dbReference type="GO" id="GO:0006508">
    <property type="term" value="P:proteolysis"/>
    <property type="evidence" value="ECO:0007669"/>
    <property type="project" value="UniProtKB-KW"/>
</dbReference>
<keyword evidence="6" id="KW-0732">Signal</keyword>
<protein>
    <submittedName>
        <fullName evidence="8">Peptidase S8</fullName>
    </submittedName>
</protein>
<name>A0A3Q9IQU2_9BACT</name>
<keyword evidence="4 5" id="KW-0720">Serine protease</keyword>
<dbReference type="InterPro" id="IPR023828">
    <property type="entry name" value="Peptidase_S8_Ser-AS"/>
</dbReference>
<comment type="similarity">
    <text evidence="1 5">Belongs to the peptidase S8 family.</text>
</comment>
<feature type="active site" description="Charge relay system" evidence="5">
    <location>
        <position position="471"/>
    </location>
</feature>
<dbReference type="Proteomes" id="UP000270673">
    <property type="component" value="Chromosome"/>
</dbReference>
<evidence type="ECO:0000256" key="3">
    <source>
        <dbReference type="ARBA" id="ARBA00022801"/>
    </source>
</evidence>
<dbReference type="EMBL" id="CP032819">
    <property type="protein sequence ID" value="AZS31034.1"/>
    <property type="molecule type" value="Genomic_DNA"/>
</dbReference>
<dbReference type="PANTHER" id="PTHR43399">
    <property type="entry name" value="SUBTILISIN-RELATED"/>
    <property type="match status" value="1"/>
</dbReference>
<reference evidence="8 9" key="1">
    <citation type="submission" date="2018-10" db="EMBL/GenBank/DDBJ databases">
        <title>Butyricimonas faecalis sp. nov., isolated from human faeces and emended description of the genus Butyricimonas.</title>
        <authorList>
            <person name="Le Roy T."/>
            <person name="Van der Smissen P."/>
            <person name="Paquot A."/>
            <person name="Delzenne N."/>
            <person name="Muccioli G."/>
            <person name="Collet J.-F."/>
            <person name="Cani P.D."/>
        </authorList>
    </citation>
    <scope>NUCLEOTIDE SEQUENCE [LARGE SCALE GENOMIC DNA]</scope>
    <source>
        <strain evidence="8 9">H184</strain>
    </source>
</reference>
<dbReference type="InterPro" id="IPR015500">
    <property type="entry name" value="Peptidase_S8_subtilisin-rel"/>
</dbReference>
<dbReference type="InterPro" id="IPR000209">
    <property type="entry name" value="Peptidase_S8/S53_dom"/>
</dbReference>
<evidence type="ECO:0000256" key="6">
    <source>
        <dbReference type="SAM" id="SignalP"/>
    </source>
</evidence>
<organism evidence="8 9">
    <name type="scientific">Butyricimonas faecalis</name>
    <dbReference type="NCBI Taxonomy" id="2093856"/>
    <lineage>
        <taxon>Bacteria</taxon>
        <taxon>Pseudomonadati</taxon>
        <taxon>Bacteroidota</taxon>
        <taxon>Bacteroidia</taxon>
        <taxon>Bacteroidales</taxon>
        <taxon>Odoribacteraceae</taxon>
        <taxon>Butyricimonas</taxon>
    </lineage>
</organism>
<dbReference type="SUPFAM" id="SSF52743">
    <property type="entry name" value="Subtilisin-like"/>
    <property type="match status" value="1"/>
</dbReference>
<feature type="active site" description="Charge relay system" evidence="5">
    <location>
        <position position="74"/>
    </location>
</feature>
<evidence type="ECO:0000313" key="9">
    <source>
        <dbReference type="Proteomes" id="UP000270673"/>
    </source>
</evidence>
<dbReference type="PRINTS" id="PR00723">
    <property type="entry name" value="SUBTILISIN"/>
</dbReference>
<dbReference type="PROSITE" id="PS00138">
    <property type="entry name" value="SUBTILASE_SER"/>
    <property type="match status" value="1"/>
</dbReference>
<dbReference type="RefSeq" id="WP_106481430.1">
    <property type="nucleotide sequence ID" value="NZ_CP032819.1"/>
</dbReference>
<accession>A0A3Q9IQU2</accession>
<evidence type="ECO:0000259" key="7">
    <source>
        <dbReference type="Pfam" id="PF00082"/>
    </source>
</evidence>
<dbReference type="PANTHER" id="PTHR43399:SF4">
    <property type="entry name" value="CELL WALL-ASSOCIATED PROTEASE"/>
    <property type="match status" value="1"/>
</dbReference>
<keyword evidence="3 5" id="KW-0378">Hydrolase</keyword>
<dbReference type="InterPro" id="IPR036852">
    <property type="entry name" value="Peptidase_S8/S53_dom_sf"/>
</dbReference>
<sequence length="551" mass="61959">MNRVLLKMLFVGACAGFTIPVSAQKTTDTKNVSFVGWHLLSYEKEGVYAAGVNQAYEYLKDRKPAKKTIVGIVDGGVDITHEDLKDVLWQNPGEIPGNGIDDDKNGYVDDVHGWNFLGTPDGKQMELGFTMADQEYLKLCEKYEGIDTTKLSAKERGEYAYFKDVCKYSPICRAYREIAIAEAAVKYAEVFNRELKEKFPKKKKFEIKEFGPLLEEGETDPVRISAYNFFLKRFQRRKNRLEWSEQFYNNRNSVVEETKAEYNKLKNDYYEGVRIRSTLGDNPEKINDRFYGNNNLLAESAMHGVHVGGIVGANRHNNIGIEGVADVELMFLRVGPGAGDEHDKEVALCIRYAVDNGARVINMSFGKPFSLHNKWMIDAMKYAEKKGVLLVHSAGNDGINLDERDFYPNRYVSKNKTLRNWIAVGANDMNGNPAPFSNYGKKEVDLFAPGVNVYSTIYDKRFKYRAMDGTSMAAPVVTGVIALIWNYFPELTAEEVKEAVLGSVTSRKGAIVPCPGSGEKIDFADLCRTGGIVNALEAVKLAEKIYEEKHK</sequence>
<gene>
    <name evidence="8" type="ORF">D8S85_16700</name>
</gene>
<feature type="domain" description="Peptidase S8/S53" evidence="7">
    <location>
        <begin position="66"/>
        <end position="507"/>
    </location>
</feature>
<evidence type="ECO:0000313" key="8">
    <source>
        <dbReference type="EMBL" id="AZS31034.1"/>
    </source>
</evidence>
<dbReference type="AlphaFoldDB" id="A0A3Q9IQU2"/>
<feature type="signal peptide" evidence="6">
    <location>
        <begin position="1"/>
        <end position="23"/>
    </location>
</feature>
<keyword evidence="9" id="KW-1185">Reference proteome</keyword>
<keyword evidence="2 5" id="KW-0645">Protease</keyword>
<feature type="active site" description="Charge relay system" evidence="5">
    <location>
        <position position="303"/>
    </location>
</feature>
<evidence type="ECO:0000256" key="5">
    <source>
        <dbReference type="PROSITE-ProRule" id="PRU01240"/>
    </source>
</evidence>
<dbReference type="Pfam" id="PF00082">
    <property type="entry name" value="Peptidase_S8"/>
    <property type="match status" value="1"/>
</dbReference>
<dbReference type="Gene3D" id="3.40.50.200">
    <property type="entry name" value="Peptidase S8/S53 domain"/>
    <property type="match status" value="2"/>
</dbReference>
<dbReference type="PROSITE" id="PS51892">
    <property type="entry name" value="SUBTILASE"/>
    <property type="match status" value="1"/>
</dbReference>
<evidence type="ECO:0000256" key="4">
    <source>
        <dbReference type="ARBA" id="ARBA00022825"/>
    </source>
</evidence>
<evidence type="ECO:0000256" key="1">
    <source>
        <dbReference type="ARBA" id="ARBA00011073"/>
    </source>
</evidence>
<dbReference type="InterPro" id="IPR051048">
    <property type="entry name" value="Peptidase_S8/S53_subtilisin"/>
</dbReference>
<dbReference type="KEGG" id="buy:D8S85_16700"/>
<dbReference type="GO" id="GO:0004252">
    <property type="term" value="F:serine-type endopeptidase activity"/>
    <property type="evidence" value="ECO:0007669"/>
    <property type="project" value="UniProtKB-UniRule"/>
</dbReference>